<gene>
    <name evidence="1" type="ORF">JVT61DRAFT_14565</name>
</gene>
<keyword evidence="2" id="KW-1185">Reference proteome</keyword>
<proteinExistence type="predicted"/>
<dbReference type="OrthoDB" id="2692194at2759"/>
<evidence type="ECO:0000313" key="2">
    <source>
        <dbReference type="Proteomes" id="UP000683000"/>
    </source>
</evidence>
<organism evidence="1 2">
    <name type="scientific">Boletus reticuloceps</name>
    <dbReference type="NCBI Taxonomy" id="495285"/>
    <lineage>
        <taxon>Eukaryota</taxon>
        <taxon>Fungi</taxon>
        <taxon>Dikarya</taxon>
        <taxon>Basidiomycota</taxon>
        <taxon>Agaricomycotina</taxon>
        <taxon>Agaricomycetes</taxon>
        <taxon>Agaricomycetidae</taxon>
        <taxon>Boletales</taxon>
        <taxon>Boletineae</taxon>
        <taxon>Boletaceae</taxon>
        <taxon>Boletoideae</taxon>
        <taxon>Boletus</taxon>
    </lineage>
</organism>
<sequence>MDYSTRGMISGHRVYFSLRDKVLVIRAKRTAAGRSEIIQLIPREKLENDFPAILLQGHIHWLNLSTSVMDFRPIDKIWESSSENWSVDCTPGQYRMHKGREFLVDVRSPSWTMLSSLLKPLDTPQNLLVTASPFDPDHPSVVAATGCRPTPLRLILLRQ</sequence>
<reference evidence="1" key="1">
    <citation type="submission" date="2021-03" db="EMBL/GenBank/DDBJ databases">
        <title>Evolutionary innovations through gain and loss of genes in the ectomycorrhizal Boletales.</title>
        <authorList>
            <person name="Wu G."/>
            <person name="Miyauchi S."/>
            <person name="Morin E."/>
            <person name="Yang Z.-L."/>
            <person name="Xu J."/>
            <person name="Martin F.M."/>
        </authorList>
    </citation>
    <scope>NUCLEOTIDE SEQUENCE</scope>
    <source>
        <strain evidence="1">BR01</strain>
    </source>
</reference>
<dbReference type="AlphaFoldDB" id="A0A8I2YUT2"/>
<dbReference type="EMBL" id="JAGFBS010000008">
    <property type="protein sequence ID" value="KAG6377792.1"/>
    <property type="molecule type" value="Genomic_DNA"/>
</dbReference>
<comment type="caution">
    <text evidence="1">The sequence shown here is derived from an EMBL/GenBank/DDBJ whole genome shotgun (WGS) entry which is preliminary data.</text>
</comment>
<dbReference type="Proteomes" id="UP000683000">
    <property type="component" value="Unassembled WGS sequence"/>
</dbReference>
<accession>A0A8I2YUT2</accession>
<evidence type="ECO:0000313" key="1">
    <source>
        <dbReference type="EMBL" id="KAG6377792.1"/>
    </source>
</evidence>
<protein>
    <submittedName>
        <fullName evidence="1">Uncharacterized protein</fullName>
    </submittedName>
</protein>
<name>A0A8I2YUT2_9AGAM</name>